<dbReference type="Pfam" id="PF01527">
    <property type="entry name" value="HTH_Tnp_1"/>
    <property type="match status" value="1"/>
</dbReference>
<dbReference type="InterPro" id="IPR002514">
    <property type="entry name" value="Transposase_8"/>
</dbReference>
<dbReference type="Gene3D" id="1.10.10.10">
    <property type="entry name" value="Winged helix-like DNA-binding domain superfamily/Winged helix DNA-binding domain"/>
    <property type="match status" value="1"/>
</dbReference>
<name>A0A1T4W8B4_9BACT</name>
<evidence type="ECO:0000313" key="2">
    <source>
        <dbReference type="Proteomes" id="UP000190027"/>
    </source>
</evidence>
<dbReference type="GO" id="GO:0004803">
    <property type="term" value="F:transposase activity"/>
    <property type="evidence" value="ECO:0007669"/>
    <property type="project" value="InterPro"/>
</dbReference>
<dbReference type="GO" id="GO:0043565">
    <property type="term" value="F:sequence-specific DNA binding"/>
    <property type="evidence" value="ECO:0007669"/>
    <property type="project" value="InterPro"/>
</dbReference>
<dbReference type="RefSeq" id="WP_234990607.1">
    <property type="nucleotide sequence ID" value="NZ_FUYC01000002.1"/>
</dbReference>
<gene>
    <name evidence="1" type="ORF">SAMN02745704_00472</name>
</gene>
<organism evidence="1 2">
    <name type="scientific">Paucidesulfovibrio gracilis DSM 16080</name>
    <dbReference type="NCBI Taxonomy" id="1121449"/>
    <lineage>
        <taxon>Bacteria</taxon>
        <taxon>Pseudomonadati</taxon>
        <taxon>Thermodesulfobacteriota</taxon>
        <taxon>Desulfovibrionia</taxon>
        <taxon>Desulfovibrionales</taxon>
        <taxon>Desulfovibrionaceae</taxon>
        <taxon>Paucidesulfovibrio</taxon>
    </lineage>
</organism>
<accession>A0A1T4W8B4</accession>
<dbReference type="Proteomes" id="UP000190027">
    <property type="component" value="Unassembled WGS sequence"/>
</dbReference>
<keyword evidence="2" id="KW-1185">Reference proteome</keyword>
<evidence type="ECO:0000313" key="1">
    <source>
        <dbReference type="EMBL" id="SKA73437.1"/>
    </source>
</evidence>
<reference evidence="1 2" key="1">
    <citation type="submission" date="2017-02" db="EMBL/GenBank/DDBJ databases">
        <authorList>
            <person name="Peterson S.W."/>
        </authorList>
    </citation>
    <scope>NUCLEOTIDE SEQUENCE [LARGE SCALE GENOMIC DNA]</scope>
    <source>
        <strain evidence="1 2">DSM 16080</strain>
    </source>
</reference>
<protein>
    <submittedName>
        <fullName evidence="1">Transposase</fullName>
    </submittedName>
</protein>
<proteinExistence type="predicted"/>
<dbReference type="AlphaFoldDB" id="A0A1T4W8B4"/>
<sequence length="89" mass="10354">MKRRKWDSETKARVVLDGLLNGQVSDVCRQYDIRPGQYYKWRDYFLKHSARVFEGPPRSPDMAALAAENEKLKRLVGELTLELNQKGNT</sequence>
<dbReference type="InterPro" id="IPR036388">
    <property type="entry name" value="WH-like_DNA-bd_sf"/>
</dbReference>
<dbReference type="SUPFAM" id="SSF48295">
    <property type="entry name" value="TrpR-like"/>
    <property type="match status" value="1"/>
</dbReference>
<dbReference type="EMBL" id="FUYC01000002">
    <property type="protein sequence ID" value="SKA73437.1"/>
    <property type="molecule type" value="Genomic_DNA"/>
</dbReference>
<dbReference type="GO" id="GO:0006313">
    <property type="term" value="P:DNA transposition"/>
    <property type="evidence" value="ECO:0007669"/>
    <property type="project" value="InterPro"/>
</dbReference>
<dbReference type="InterPro" id="IPR010921">
    <property type="entry name" value="Trp_repressor/repl_initiator"/>
</dbReference>
<dbReference type="STRING" id="1121449.SAMN02745704_00472"/>